<dbReference type="EMBL" id="AVOT02009415">
    <property type="protein sequence ID" value="MBW0488048.1"/>
    <property type="molecule type" value="Genomic_DNA"/>
</dbReference>
<feature type="region of interest" description="Disordered" evidence="1">
    <location>
        <begin position="37"/>
        <end position="58"/>
    </location>
</feature>
<name>A0A9Q3H176_9BASI</name>
<sequence>MRQDLIDVLYTYENESASNNEPLDTIREHEVDITLNIDRPYPPGLRRPTSPESPRARESLEEHIQELIKLGVLKTVGHNKEVGVKTPVISALNTDK</sequence>
<proteinExistence type="predicted"/>
<dbReference type="Proteomes" id="UP000765509">
    <property type="component" value="Unassembled WGS sequence"/>
</dbReference>
<evidence type="ECO:0000313" key="3">
    <source>
        <dbReference type="Proteomes" id="UP000765509"/>
    </source>
</evidence>
<evidence type="ECO:0000313" key="2">
    <source>
        <dbReference type="EMBL" id="MBW0488048.1"/>
    </source>
</evidence>
<dbReference type="OrthoDB" id="2595244at2759"/>
<comment type="caution">
    <text evidence="2">The sequence shown here is derived from an EMBL/GenBank/DDBJ whole genome shotgun (WGS) entry which is preliminary data.</text>
</comment>
<keyword evidence="3" id="KW-1185">Reference proteome</keyword>
<evidence type="ECO:0000256" key="1">
    <source>
        <dbReference type="SAM" id="MobiDB-lite"/>
    </source>
</evidence>
<accession>A0A9Q3H176</accession>
<organism evidence="2 3">
    <name type="scientific">Austropuccinia psidii MF-1</name>
    <dbReference type="NCBI Taxonomy" id="1389203"/>
    <lineage>
        <taxon>Eukaryota</taxon>
        <taxon>Fungi</taxon>
        <taxon>Dikarya</taxon>
        <taxon>Basidiomycota</taxon>
        <taxon>Pucciniomycotina</taxon>
        <taxon>Pucciniomycetes</taxon>
        <taxon>Pucciniales</taxon>
        <taxon>Sphaerophragmiaceae</taxon>
        <taxon>Austropuccinia</taxon>
    </lineage>
</organism>
<dbReference type="AlphaFoldDB" id="A0A9Q3H176"/>
<reference evidence="2" key="1">
    <citation type="submission" date="2021-03" db="EMBL/GenBank/DDBJ databases">
        <title>Draft genome sequence of rust myrtle Austropuccinia psidii MF-1, a brazilian biotype.</title>
        <authorList>
            <person name="Quecine M.C."/>
            <person name="Pachon D.M.R."/>
            <person name="Bonatelli M.L."/>
            <person name="Correr F.H."/>
            <person name="Franceschini L.M."/>
            <person name="Leite T.F."/>
            <person name="Margarido G.R.A."/>
            <person name="Almeida C.A."/>
            <person name="Ferrarezi J.A."/>
            <person name="Labate C.A."/>
        </authorList>
    </citation>
    <scope>NUCLEOTIDE SEQUENCE</scope>
    <source>
        <strain evidence="2">MF-1</strain>
    </source>
</reference>
<gene>
    <name evidence="2" type="ORF">O181_027763</name>
</gene>
<protein>
    <submittedName>
        <fullName evidence="2">Uncharacterized protein</fullName>
    </submittedName>
</protein>